<proteinExistence type="predicted"/>
<dbReference type="AlphaFoldDB" id="A0AAV7TPZ7"/>
<gene>
    <name evidence="1" type="ORF">NDU88_003925</name>
</gene>
<dbReference type="Proteomes" id="UP001066276">
    <property type="component" value="Chromosome 3_2"/>
</dbReference>
<comment type="caution">
    <text evidence="1">The sequence shown here is derived from an EMBL/GenBank/DDBJ whole genome shotgun (WGS) entry which is preliminary data.</text>
</comment>
<reference evidence="1" key="1">
    <citation type="journal article" date="2022" name="bioRxiv">
        <title>Sequencing and chromosome-scale assembly of the giantPleurodeles waltlgenome.</title>
        <authorList>
            <person name="Brown T."/>
            <person name="Elewa A."/>
            <person name="Iarovenko S."/>
            <person name="Subramanian E."/>
            <person name="Araus A.J."/>
            <person name="Petzold A."/>
            <person name="Susuki M."/>
            <person name="Suzuki K.-i.T."/>
            <person name="Hayashi T."/>
            <person name="Toyoda A."/>
            <person name="Oliveira C."/>
            <person name="Osipova E."/>
            <person name="Leigh N.D."/>
            <person name="Simon A."/>
            <person name="Yun M.H."/>
        </authorList>
    </citation>
    <scope>NUCLEOTIDE SEQUENCE</scope>
    <source>
        <strain evidence="1">20211129_DDA</strain>
        <tissue evidence="1">Liver</tissue>
    </source>
</reference>
<accession>A0AAV7TPZ7</accession>
<evidence type="ECO:0000313" key="1">
    <source>
        <dbReference type="EMBL" id="KAJ1178683.1"/>
    </source>
</evidence>
<name>A0AAV7TPZ7_PLEWA</name>
<dbReference type="EMBL" id="JANPWB010000006">
    <property type="protein sequence ID" value="KAJ1178683.1"/>
    <property type="molecule type" value="Genomic_DNA"/>
</dbReference>
<protein>
    <submittedName>
        <fullName evidence="1">Uncharacterized protein</fullName>
    </submittedName>
</protein>
<organism evidence="1 2">
    <name type="scientific">Pleurodeles waltl</name>
    <name type="common">Iberian ribbed newt</name>
    <dbReference type="NCBI Taxonomy" id="8319"/>
    <lineage>
        <taxon>Eukaryota</taxon>
        <taxon>Metazoa</taxon>
        <taxon>Chordata</taxon>
        <taxon>Craniata</taxon>
        <taxon>Vertebrata</taxon>
        <taxon>Euteleostomi</taxon>
        <taxon>Amphibia</taxon>
        <taxon>Batrachia</taxon>
        <taxon>Caudata</taxon>
        <taxon>Salamandroidea</taxon>
        <taxon>Salamandridae</taxon>
        <taxon>Pleurodelinae</taxon>
        <taxon>Pleurodeles</taxon>
    </lineage>
</organism>
<keyword evidence="2" id="KW-1185">Reference proteome</keyword>
<evidence type="ECO:0000313" key="2">
    <source>
        <dbReference type="Proteomes" id="UP001066276"/>
    </source>
</evidence>
<sequence length="107" mass="12200">MSLENDCLRHHLLIPDPVLKTTRMDGKASVSTVQYSRIHFVCALGEECALFRLVWCFLPTADARIKRARAGGENVEMSWSLRERQAKTPGEFLLLFSPIYGYLFPDP</sequence>